<sequence length="461" mass="52538">MASINNLPDEILQNIFSYLSIEQIRFRVRNVCTRWRKLSDRDYIWIKKTYSPNKNTQENEIAFMLENMPKLRKFQYRGTHNVVEKLSECCRKISVLIIPNLTLNPTHLRLTMERLTELSTLHILINPVTEGSQLTSIIAQSETLLHLALRSPSTRSPAAGVLKPIADGCPNLKTLKCEDFNCPDSEICYLMKFKKYQLQTYIHPGHIFAALMKAMIECTNLKSVAFVDGDIDGNVHELPPINHTQLQNLTALRLSNCTTRTLQEIPLRFFINVLPRLNYIDLHHSAGNIETIVSEIIVKCPLLKHLDLGGNKELGFRALENIGSCQMLQCLYVSNCLNLGVLGMMWIAEGCPVLELLDVSDIPMVKGMFQQIVRCRNLKKLLMINCFSKHVDFKLVPPNMPGLSYLYIGANYELPTNAINILQAAMPRLVIHKVMAPLVIEEHHGIKTELIQEYCSRWGVF</sequence>
<dbReference type="STRING" id="105785.A0A2J7QY09"/>
<keyword evidence="3" id="KW-1185">Reference proteome</keyword>
<name>A0A2J7QY09_9NEOP</name>
<dbReference type="SUPFAM" id="SSF81383">
    <property type="entry name" value="F-box domain"/>
    <property type="match status" value="1"/>
</dbReference>
<dbReference type="InParanoid" id="A0A2J7QY09"/>
<dbReference type="Pfam" id="PF12937">
    <property type="entry name" value="F-box-like"/>
    <property type="match status" value="1"/>
</dbReference>
<dbReference type="InterPro" id="IPR032675">
    <property type="entry name" value="LRR_dom_sf"/>
</dbReference>
<dbReference type="InterPro" id="IPR001810">
    <property type="entry name" value="F-box_dom"/>
</dbReference>
<evidence type="ECO:0000259" key="1">
    <source>
        <dbReference type="PROSITE" id="PS50181"/>
    </source>
</evidence>
<proteinExistence type="predicted"/>
<dbReference type="InterPro" id="IPR036047">
    <property type="entry name" value="F-box-like_dom_sf"/>
</dbReference>
<comment type="caution">
    <text evidence="2">The sequence shown here is derived from an EMBL/GenBank/DDBJ whole genome shotgun (WGS) entry which is preliminary data.</text>
</comment>
<protein>
    <recommendedName>
        <fullName evidence="1">F-box domain-containing protein</fullName>
    </recommendedName>
</protein>
<organism evidence="2 3">
    <name type="scientific">Cryptotermes secundus</name>
    <dbReference type="NCBI Taxonomy" id="105785"/>
    <lineage>
        <taxon>Eukaryota</taxon>
        <taxon>Metazoa</taxon>
        <taxon>Ecdysozoa</taxon>
        <taxon>Arthropoda</taxon>
        <taxon>Hexapoda</taxon>
        <taxon>Insecta</taxon>
        <taxon>Pterygota</taxon>
        <taxon>Neoptera</taxon>
        <taxon>Polyneoptera</taxon>
        <taxon>Dictyoptera</taxon>
        <taxon>Blattodea</taxon>
        <taxon>Blattoidea</taxon>
        <taxon>Termitoidae</taxon>
        <taxon>Kalotermitidae</taxon>
        <taxon>Cryptotermitinae</taxon>
        <taxon>Cryptotermes</taxon>
    </lineage>
</organism>
<dbReference type="SUPFAM" id="SSF52047">
    <property type="entry name" value="RNI-like"/>
    <property type="match status" value="2"/>
</dbReference>
<dbReference type="AlphaFoldDB" id="A0A2J7QY09"/>
<dbReference type="Gene3D" id="1.20.1280.50">
    <property type="match status" value="1"/>
</dbReference>
<dbReference type="Gene3D" id="3.80.10.10">
    <property type="entry name" value="Ribonuclease Inhibitor"/>
    <property type="match status" value="1"/>
</dbReference>
<dbReference type="EMBL" id="NEVH01009371">
    <property type="protein sequence ID" value="PNF33444.1"/>
    <property type="molecule type" value="Genomic_DNA"/>
</dbReference>
<dbReference type="FunCoup" id="A0A2J7QY09">
    <property type="interactions" value="1"/>
</dbReference>
<evidence type="ECO:0000313" key="2">
    <source>
        <dbReference type="EMBL" id="PNF33444.1"/>
    </source>
</evidence>
<gene>
    <name evidence="2" type="ORF">B7P43_G03355</name>
</gene>
<dbReference type="Proteomes" id="UP000235965">
    <property type="component" value="Unassembled WGS sequence"/>
</dbReference>
<evidence type="ECO:0000313" key="3">
    <source>
        <dbReference type="Proteomes" id="UP000235965"/>
    </source>
</evidence>
<dbReference type="OrthoDB" id="3219396at2759"/>
<reference evidence="2 3" key="1">
    <citation type="submission" date="2017-12" db="EMBL/GenBank/DDBJ databases">
        <title>Hemimetabolous genomes reveal molecular basis of termite eusociality.</title>
        <authorList>
            <person name="Harrison M.C."/>
            <person name="Jongepier E."/>
            <person name="Robertson H.M."/>
            <person name="Arning N."/>
            <person name="Bitard-Feildel T."/>
            <person name="Chao H."/>
            <person name="Childers C.P."/>
            <person name="Dinh H."/>
            <person name="Doddapaneni H."/>
            <person name="Dugan S."/>
            <person name="Gowin J."/>
            <person name="Greiner C."/>
            <person name="Han Y."/>
            <person name="Hu H."/>
            <person name="Hughes D.S.T."/>
            <person name="Huylmans A.-K."/>
            <person name="Kemena C."/>
            <person name="Kremer L.P.M."/>
            <person name="Lee S.L."/>
            <person name="Lopez-Ezquerra A."/>
            <person name="Mallet L."/>
            <person name="Monroy-Kuhn J.M."/>
            <person name="Moser A."/>
            <person name="Murali S.C."/>
            <person name="Muzny D.M."/>
            <person name="Otani S."/>
            <person name="Piulachs M.-D."/>
            <person name="Poelchau M."/>
            <person name="Qu J."/>
            <person name="Schaub F."/>
            <person name="Wada-Katsumata A."/>
            <person name="Worley K.C."/>
            <person name="Xie Q."/>
            <person name="Ylla G."/>
            <person name="Poulsen M."/>
            <person name="Gibbs R.A."/>
            <person name="Schal C."/>
            <person name="Richards S."/>
            <person name="Belles X."/>
            <person name="Korb J."/>
            <person name="Bornberg-Bauer E."/>
        </authorList>
    </citation>
    <scope>NUCLEOTIDE SEQUENCE [LARGE SCALE GENOMIC DNA]</scope>
    <source>
        <tissue evidence="2">Whole body</tissue>
    </source>
</reference>
<accession>A0A2J7QY09</accession>
<dbReference type="PANTHER" id="PTHR38926">
    <property type="entry name" value="F-BOX DOMAIN CONTAINING PROTEIN, EXPRESSED"/>
    <property type="match status" value="1"/>
</dbReference>
<dbReference type="PROSITE" id="PS50181">
    <property type="entry name" value="FBOX"/>
    <property type="match status" value="1"/>
</dbReference>
<dbReference type="SMART" id="SM00256">
    <property type="entry name" value="FBOX"/>
    <property type="match status" value="1"/>
</dbReference>
<feature type="domain" description="F-box" evidence="1">
    <location>
        <begin position="1"/>
        <end position="48"/>
    </location>
</feature>
<dbReference type="PANTHER" id="PTHR38926:SF5">
    <property type="entry name" value="F-BOX AND LEUCINE-RICH REPEAT PROTEIN 6"/>
    <property type="match status" value="1"/>
</dbReference>